<dbReference type="EMBL" id="OX465086">
    <property type="protein sequence ID" value="CAI9265445.1"/>
    <property type="molecule type" value="Genomic_DNA"/>
</dbReference>
<sequence>MNSFMSTLKTAVSDSTTDGNEKSTNTEQPSSTELLSSAKQVAEAAKLAASNQTDKIDKVKTAGAAADVLDAAKEYGKFDETQGVGQYLKKADDYLHEYEKSGASATTPPPTKEGEAEAPAAAPPVEEKKSEKEESGSGFGAADALKAAGSFFK</sequence>
<evidence type="ECO:0000256" key="1">
    <source>
        <dbReference type="SAM" id="MobiDB-lite"/>
    </source>
</evidence>
<dbReference type="InterPro" id="IPR040294">
    <property type="entry name" value="Nodulin-rel_1/2"/>
</dbReference>
<protein>
    <submittedName>
        <fullName evidence="2">Uncharacterized protein</fullName>
    </submittedName>
</protein>
<dbReference type="Proteomes" id="UP001177003">
    <property type="component" value="Chromosome 0"/>
</dbReference>
<accession>A0AA35V5Y2</accession>
<gene>
    <name evidence="2" type="ORF">LSALG_LOCUS6050</name>
</gene>
<proteinExistence type="predicted"/>
<feature type="region of interest" description="Disordered" evidence="1">
    <location>
        <begin position="99"/>
        <end position="140"/>
    </location>
</feature>
<dbReference type="GO" id="GO:0009408">
    <property type="term" value="P:response to heat"/>
    <property type="evidence" value="ECO:0007669"/>
    <property type="project" value="InterPro"/>
</dbReference>
<dbReference type="GO" id="GO:0010115">
    <property type="term" value="P:regulation of abscisic acid biosynthetic process"/>
    <property type="evidence" value="ECO:0007669"/>
    <property type="project" value="InterPro"/>
</dbReference>
<name>A0AA35V5Y2_LACSI</name>
<dbReference type="AlphaFoldDB" id="A0AA35V5Y2"/>
<dbReference type="PANTHER" id="PTHR35098:SF11">
    <property type="entry name" value="NODULIN-RELATED PROTEIN 1-LIKE"/>
    <property type="match status" value="1"/>
</dbReference>
<feature type="region of interest" description="Disordered" evidence="1">
    <location>
        <begin position="1"/>
        <end position="38"/>
    </location>
</feature>
<feature type="compositionally biased region" description="Basic and acidic residues" evidence="1">
    <location>
        <begin position="125"/>
        <end position="135"/>
    </location>
</feature>
<dbReference type="PANTHER" id="PTHR35098">
    <property type="entry name" value="EXPRESSED PROTEIN"/>
    <property type="match status" value="1"/>
</dbReference>
<organism evidence="2 3">
    <name type="scientific">Lactuca saligna</name>
    <name type="common">Willowleaf lettuce</name>
    <dbReference type="NCBI Taxonomy" id="75948"/>
    <lineage>
        <taxon>Eukaryota</taxon>
        <taxon>Viridiplantae</taxon>
        <taxon>Streptophyta</taxon>
        <taxon>Embryophyta</taxon>
        <taxon>Tracheophyta</taxon>
        <taxon>Spermatophyta</taxon>
        <taxon>Magnoliopsida</taxon>
        <taxon>eudicotyledons</taxon>
        <taxon>Gunneridae</taxon>
        <taxon>Pentapetalae</taxon>
        <taxon>asterids</taxon>
        <taxon>campanulids</taxon>
        <taxon>Asterales</taxon>
        <taxon>Asteraceae</taxon>
        <taxon>Cichorioideae</taxon>
        <taxon>Cichorieae</taxon>
        <taxon>Lactucinae</taxon>
        <taxon>Lactuca</taxon>
    </lineage>
</organism>
<evidence type="ECO:0000313" key="2">
    <source>
        <dbReference type="EMBL" id="CAI9265445.1"/>
    </source>
</evidence>
<feature type="compositionally biased region" description="Polar residues" evidence="1">
    <location>
        <begin position="1"/>
        <end position="37"/>
    </location>
</feature>
<reference evidence="2" key="1">
    <citation type="submission" date="2023-04" db="EMBL/GenBank/DDBJ databases">
        <authorList>
            <person name="Vijverberg K."/>
            <person name="Xiong W."/>
            <person name="Schranz E."/>
        </authorList>
    </citation>
    <scope>NUCLEOTIDE SEQUENCE</scope>
</reference>
<evidence type="ECO:0000313" key="3">
    <source>
        <dbReference type="Proteomes" id="UP001177003"/>
    </source>
</evidence>
<keyword evidence="3" id="KW-1185">Reference proteome</keyword>